<keyword evidence="3" id="KW-1185">Reference proteome</keyword>
<sequence>MVKRVVRVMLMVVMAGISLAPTSAQAASQGTGAVLVGRVSNGTSYDITAVRFNTSVDHTDCTVWNGVNGGPARSEYTFTTCQRYNIGAGTISGTLLDLDGFRPALSYPPSYYMVRFGSGAWRVIDWYHYTRITDSEYVGCKNGSVYMECTIYG</sequence>
<accession>A0A5M3XEY5</accession>
<protein>
    <submittedName>
        <fullName evidence="2">Uncharacterized protein</fullName>
    </submittedName>
</protein>
<keyword evidence="1" id="KW-0732">Signal</keyword>
<reference evidence="2 3" key="1">
    <citation type="submission" date="2019-10" db="EMBL/GenBank/DDBJ databases">
        <title>Whole genome shotgun sequence of Acrocarpospora pleiomorpha NBRC 16267.</title>
        <authorList>
            <person name="Ichikawa N."/>
            <person name="Kimura A."/>
            <person name="Kitahashi Y."/>
            <person name="Komaki H."/>
            <person name="Oguchi A."/>
        </authorList>
    </citation>
    <scope>NUCLEOTIDE SEQUENCE [LARGE SCALE GENOMIC DNA]</scope>
    <source>
        <strain evidence="2 3">NBRC 16267</strain>
    </source>
</reference>
<dbReference type="Proteomes" id="UP000377595">
    <property type="component" value="Unassembled WGS sequence"/>
</dbReference>
<gene>
    <name evidence="2" type="ORF">Aple_025160</name>
</gene>
<feature type="signal peptide" evidence="1">
    <location>
        <begin position="1"/>
        <end position="26"/>
    </location>
</feature>
<dbReference type="RefSeq" id="WP_170321429.1">
    <property type="nucleotide sequence ID" value="NZ_BAAAHM010000022.1"/>
</dbReference>
<evidence type="ECO:0000256" key="1">
    <source>
        <dbReference type="SAM" id="SignalP"/>
    </source>
</evidence>
<evidence type="ECO:0000313" key="3">
    <source>
        <dbReference type="Proteomes" id="UP000377595"/>
    </source>
</evidence>
<proteinExistence type="predicted"/>
<dbReference type="AlphaFoldDB" id="A0A5M3XEY5"/>
<feature type="chain" id="PRO_5024461834" evidence="1">
    <location>
        <begin position="27"/>
        <end position="153"/>
    </location>
</feature>
<dbReference type="EMBL" id="BLAF01000012">
    <property type="protein sequence ID" value="GES19620.1"/>
    <property type="molecule type" value="Genomic_DNA"/>
</dbReference>
<comment type="caution">
    <text evidence="2">The sequence shown here is derived from an EMBL/GenBank/DDBJ whole genome shotgun (WGS) entry which is preliminary data.</text>
</comment>
<evidence type="ECO:0000313" key="2">
    <source>
        <dbReference type="EMBL" id="GES19620.1"/>
    </source>
</evidence>
<organism evidence="2 3">
    <name type="scientific">Acrocarpospora pleiomorpha</name>
    <dbReference type="NCBI Taxonomy" id="90975"/>
    <lineage>
        <taxon>Bacteria</taxon>
        <taxon>Bacillati</taxon>
        <taxon>Actinomycetota</taxon>
        <taxon>Actinomycetes</taxon>
        <taxon>Streptosporangiales</taxon>
        <taxon>Streptosporangiaceae</taxon>
        <taxon>Acrocarpospora</taxon>
    </lineage>
</organism>
<name>A0A5M3XEY5_9ACTN</name>